<evidence type="ECO:0000313" key="5">
    <source>
        <dbReference type="Proteomes" id="UP000536909"/>
    </source>
</evidence>
<reference evidence="3 4" key="1">
    <citation type="submission" date="2019-04" db="EMBL/GenBank/DDBJ databases">
        <title>Deinococcus metalilatus MA1002 mutant No.5.</title>
        <authorList>
            <person name="Park W."/>
            <person name="Park C."/>
        </authorList>
    </citation>
    <scope>NUCLEOTIDE SEQUENCE [LARGE SCALE GENOMIC DNA]</scope>
    <source>
        <strain evidence="3 4">MA1002-m5</strain>
    </source>
</reference>
<name>A0AAJ5JXF7_9DEIO</name>
<sequence length="196" mass="21574">MTISRSRTLPTLVLTLLGLGAATVAQAETRVPGTKVFYSYQKDPMNDANLSIVFIDELNDTGSNTYLSMKCAAGQGWLFGIATKHALLPTTPIESRDELDKQIDDLYAVSYRVGTSQAATVGDIDSAWLNRKLRPESLLFYDMNANNAIAQGLMDGKKVVIRIQPRRDGAVVKQQLDYTFQPQGFAQAFAAVKYCK</sequence>
<organism evidence="3 4">
    <name type="scientific">Deinococcus metallilatus</name>
    <dbReference type="NCBI Taxonomy" id="1211322"/>
    <lineage>
        <taxon>Bacteria</taxon>
        <taxon>Thermotogati</taxon>
        <taxon>Deinococcota</taxon>
        <taxon>Deinococci</taxon>
        <taxon>Deinococcales</taxon>
        <taxon>Deinococcaceae</taxon>
        <taxon>Deinococcus</taxon>
    </lineage>
</organism>
<protein>
    <submittedName>
        <fullName evidence="3">Uncharacterized protein</fullName>
    </submittedName>
</protein>
<keyword evidence="5" id="KW-1185">Reference proteome</keyword>
<feature type="chain" id="PRO_5042609698" evidence="1">
    <location>
        <begin position="28"/>
        <end position="196"/>
    </location>
</feature>
<keyword evidence="1" id="KW-0732">Signal</keyword>
<dbReference type="EMBL" id="VBRC01000017">
    <property type="protein sequence ID" value="TLK22376.1"/>
    <property type="molecule type" value="Genomic_DNA"/>
</dbReference>
<dbReference type="AlphaFoldDB" id="A0AAJ5JXF7"/>
<evidence type="ECO:0000313" key="3">
    <source>
        <dbReference type="EMBL" id="TLK22376.1"/>
    </source>
</evidence>
<proteinExistence type="predicted"/>
<evidence type="ECO:0000313" key="2">
    <source>
        <dbReference type="EMBL" id="MBB5297073.1"/>
    </source>
</evidence>
<dbReference type="Proteomes" id="UP000536909">
    <property type="component" value="Unassembled WGS sequence"/>
</dbReference>
<dbReference type="Proteomes" id="UP000308000">
    <property type="component" value="Unassembled WGS sequence"/>
</dbReference>
<evidence type="ECO:0000256" key="1">
    <source>
        <dbReference type="SAM" id="SignalP"/>
    </source>
</evidence>
<reference evidence="2 5" key="2">
    <citation type="submission" date="2020-08" db="EMBL/GenBank/DDBJ databases">
        <title>Genomic Encyclopedia of Type Strains, Phase IV (KMG-IV): sequencing the most valuable type-strain genomes for metagenomic binning, comparative biology and taxonomic classification.</title>
        <authorList>
            <person name="Goeker M."/>
        </authorList>
    </citation>
    <scope>NUCLEOTIDE SEQUENCE [LARGE SCALE GENOMIC DNA]</scope>
    <source>
        <strain evidence="2 5">DSM 105434</strain>
    </source>
</reference>
<gene>
    <name evidence="3" type="ORF">FCS05_17910</name>
    <name evidence="2" type="ORF">HNQ10_003939</name>
</gene>
<dbReference type="RefSeq" id="WP_129117975.1">
    <property type="nucleotide sequence ID" value="NZ_BSUI01000038.1"/>
</dbReference>
<dbReference type="EMBL" id="JACHFV010000017">
    <property type="protein sequence ID" value="MBB5297073.1"/>
    <property type="molecule type" value="Genomic_DNA"/>
</dbReference>
<comment type="caution">
    <text evidence="3">The sequence shown here is derived from an EMBL/GenBank/DDBJ whole genome shotgun (WGS) entry which is preliminary data.</text>
</comment>
<evidence type="ECO:0000313" key="4">
    <source>
        <dbReference type="Proteomes" id="UP000308000"/>
    </source>
</evidence>
<accession>A0AAJ5JXF7</accession>
<feature type="signal peptide" evidence="1">
    <location>
        <begin position="1"/>
        <end position="27"/>
    </location>
</feature>